<sequence length="55" mass="6484">MAHIEYTGSIFSSRTQLLRRLQERQTKAQGDALVQVRYDFVLWYPHASAIVIKYQ</sequence>
<dbReference type="Proteomes" id="UP001501556">
    <property type="component" value="Unassembled WGS sequence"/>
</dbReference>
<reference evidence="2" key="1">
    <citation type="journal article" date="2019" name="Int. J. Syst. Evol. Microbiol.">
        <title>The Global Catalogue of Microorganisms (GCM) 10K type strain sequencing project: providing services to taxonomists for standard genome sequencing and annotation.</title>
        <authorList>
            <consortium name="The Broad Institute Genomics Platform"/>
            <consortium name="The Broad Institute Genome Sequencing Center for Infectious Disease"/>
            <person name="Wu L."/>
            <person name="Ma J."/>
        </authorList>
    </citation>
    <scope>NUCLEOTIDE SEQUENCE [LARGE SCALE GENOMIC DNA]</scope>
    <source>
        <strain evidence="2">JCM 17217</strain>
    </source>
</reference>
<organism evidence="1 2">
    <name type="scientific">Hymenobacter antarcticus</name>
    <dbReference type="NCBI Taxonomy" id="486270"/>
    <lineage>
        <taxon>Bacteria</taxon>
        <taxon>Pseudomonadati</taxon>
        <taxon>Bacteroidota</taxon>
        <taxon>Cytophagia</taxon>
        <taxon>Cytophagales</taxon>
        <taxon>Hymenobacteraceae</taxon>
        <taxon>Hymenobacter</taxon>
    </lineage>
</organism>
<name>A0ABP7QAR0_9BACT</name>
<comment type="caution">
    <text evidence="1">The sequence shown here is derived from an EMBL/GenBank/DDBJ whole genome shotgun (WGS) entry which is preliminary data.</text>
</comment>
<evidence type="ECO:0000313" key="2">
    <source>
        <dbReference type="Proteomes" id="UP001501556"/>
    </source>
</evidence>
<dbReference type="RefSeq" id="WP_345124641.1">
    <property type="nucleotide sequence ID" value="NZ_BAABDI010000015.1"/>
</dbReference>
<protein>
    <submittedName>
        <fullName evidence="1">Uncharacterized protein</fullName>
    </submittedName>
</protein>
<keyword evidence="2" id="KW-1185">Reference proteome</keyword>
<gene>
    <name evidence="1" type="ORF">GCM10022407_23950</name>
</gene>
<proteinExistence type="predicted"/>
<dbReference type="EMBL" id="BAABDI010000015">
    <property type="protein sequence ID" value="GAA3977918.1"/>
    <property type="molecule type" value="Genomic_DNA"/>
</dbReference>
<accession>A0ABP7QAR0</accession>
<evidence type="ECO:0000313" key="1">
    <source>
        <dbReference type="EMBL" id="GAA3977918.1"/>
    </source>
</evidence>